<evidence type="ECO:0000313" key="4">
    <source>
        <dbReference type="Proteomes" id="UP000006622"/>
    </source>
</evidence>
<dbReference type="EMBL" id="CP002101">
    <property type="protein sequence ID" value="AEH60207.1"/>
    <property type="molecule type" value="Genomic_DNA"/>
</dbReference>
<accession>F7XP13</accession>
<sequence length="349" mass="40502" precursor="true">MDQKKKKLFKLTLISCALMIAFSFPVLSHSHDAHEMEGEFLDVRNDIRAIAQNIHDNSEHILEDESLDPEIRAVAEDVHQVAHKVDRSAHDIRHYIDDGEYSKATDELEILKSSIIELNRLVHDLWDYELFELQHHVDEIHDDMHDLQHKFQEFEVMFYVYIGDREYTEETHADSSDLSINERLLEIRNEIRALAQKIHDESEYIAEDEALDPEIRDVAEKVHQLSHKVDRSAHDIRHYIDDGEVDKARDEMTNLRSLVVSLNSLAHELDDITPESHKHHADEVHHDMHALQHKLDDFSQLLSEWLEKNSSDEYDLSSAEPVAETPGFEAILTAAGLLAAMFIVRKIHD</sequence>
<dbReference type="Proteomes" id="UP000006622">
    <property type="component" value="Chromosome"/>
</dbReference>
<dbReference type="InterPro" id="IPR026371">
    <property type="entry name" value="PGF_CTERM"/>
</dbReference>
<evidence type="ECO:0000256" key="1">
    <source>
        <dbReference type="ARBA" id="ARBA00022729"/>
    </source>
</evidence>
<feature type="domain" description="PGF-CTERM archaeal protein-sorting signal" evidence="2">
    <location>
        <begin position="325"/>
        <end position="346"/>
    </location>
</feature>
<dbReference type="STRING" id="679901.Mzhil_0331"/>
<dbReference type="HOGENOM" id="CLU_045350_0_0_2"/>
<dbReference type="GeneID" id="10821936"/>
<keyword evidence="4" id="KW-1185">Reference proteome</keyword>
<organism evidence="3 4">
    <name type="scientific">Methanosalsum zhilinae (strain DSM 4017 / NBRC 107636 / OCM 62 / WeN5)</name>
    <name type="common">Methanohalophilus zhilinae</name>
    <dbReference type="NCBI Taxonomy" id="679901"/>
    <lineage>
        <taxon>Archaea</taxon>
        <taxon>Methanobacteriati</taxon>
        <taxon>Methanobacteriota</taxon>
        <taxon>Stenosarchaea group</taxon>
        <taxon>Methanomicrobia</taxon>
        <taxon>Methanosarcinales</taxon>
        <taxon>Methanosarcinaceae</taxon>
        <taxon>Methanosalsum</taxon>
    </lineage>
</organism>
<evidence type="ECO:0000259" key="2">
    <source>
        <dbReference type="Pfam" id="PF18204"/>
    </source>
</evidence>
<dbReference type="Pfam" id="PF18204">
    <property type="entry name" value="PGF-CTERM"/>
    <property type="match status" value="1"/>
</dbReference>
<dbReference type="OrthoDB" id="142829at2157"/>
<protein>
    <recommendedName>
        <fullName evidence="2">PGF-CTERM archaeal protein-sorting signal domain-containing protein</fullName>
    </recommendedName>
</protein>
<dbReference type="KEGG" id="mzh:Mzhil_0331"/>
<dbReference type="RefSeq" id="WP_013897646.1">
    <property type="nucleotide sequence ID" value="NC_015676.1"/>
</dbReference>
<dbReference type="AlphaFoldDB" id="F7XP13"/>
<keyword evidence="1" id="KW-0732">Signal</keyword>
<gene>
    <name evidence="3" type="ordered locus">Mzhil_0331</name>
</gene>
<reference evidence="3" key="1">
    <citation type="submission" date="2010-07" db="EMBL/GenBank/DDBJ databases">
        <title>The complete genome of Methanosalsum zhilinae DSM 4017.</title>
        <authorList>
            <consortium name="US DOE Joint Genome Institute (JGI-PGF)"/>
            <person name="Lucas S."/>
            <person name="Copeland A."/>
            <person name="Lapidus A."/>
            <person name="Glavina del Rio T."/>
            <person name="Dalin E."/>
            <person name="Tice H."/>
            <person name="Bruce D."/>
            <person name="Goodwin L."/>
            <person name="Pitluck S."/>
            <person name="Kyrpides N."/>
            <person name="Mavromatis K."/>
            <person name="Ovchinnikova G."/>
            <person name="Daligault H."/>
            <person name="Detter J.C."/>
            <person name="Han C."/>
            <person name="Tapia R."/>
            <person name="Larimer F."/>
            <person name="Land M."/>
            <person name="Hauser L."/>
            <person name="Markowitz V."/>
            <person name="Cheng J.-F."/>
            <person name="Hugenholtz P."/>
            <person name="Woyke T."/>
            <person name="Wu D."/>
            <person name="Spring S."/>
            <person name="Schueler E."/>
            <person name="Brambilla E."/>
            <person name="Klenk H.-P."/>
            <person name="Eisen J.A."/>
        </authorList>
    </citation>
    <scope>NUCLEOTIDE SEQUENCE</scope>
    <source>
        <strain evidence="3">DSM 4017</strain>
    </source>
</reference>
<evidence type="ECO:0000313" key="3">
    <source>
        <dbReference type="EMBL" id="AEH60207.1"/>
    </source>
</evidence>
<name>F7XP13_METZD</name>
<proteinExistence type="predicted"/>